<evidence type="ECO:0000256" key="1">
    <source>
        <dbReference type="ARBA" id="ARBA00005384"/>
    </source>
</evidence>
<feature type="domain" description="HTH gntR-type" evidence="6">
    <location>
        <begin position="21"/>
        <end position="89"/>
    </location>
</feature>
<dbReference type="GO" id="GO:0003700">
    <property type="term" value="F:DNA-binding transcription factor activity"/>
    <property type="evidence" value="ECO:0007669"/>
    <property type="project" value="InterPro"/>
</dbReference>
<evidence type="ECO:0000256" key="3">
    <source>
        <dbReference type="ARBA" id="ARBA00023015"/>
    </source>
</evidence>
<dbReference type="PROSITE" id="PS50949">
    <property type="entry name" value="HTH_GNTR"/>
    <property type="match status" value="1"/>
</dbReference>
<dbReference type="InterPro" id="IPR015424">
    <property type="entry name" value="PyrdxlP-dep_Trfase"/>
</dbReference>
<dbReference type="GO" id="GO:0008483">
    <property type="term" value="F:transaminase activity"/>
    <property type="evidence" value="ECO:0007669"/>
    <property type="project" value="UniProtKB-KW"/>
</dbReference>
<organism evidence="7 8">
    <name type="scientific">Bradyrhizobium uaiense</name>
    <dbReference type="NCBI Taxonomy" id="2594946"/>
    <lineage>
        <taxon>Bacteria</taxon>
        <taxon>Pseudomonadati</taxon>
        <taxon>Pseudomonadota</taxon>
        <taxon>Alphaproteobacteria</taxon>
        <taxon>Hyphomicrobiales</taxon>
        <taxon>Nitrobacteraceae</taxon>
        <taxon>Bradyrhizobium</taxon>
    </lineage>
</organism>
<dbReference type="GO" id="GO:0003677">
    <property type="term" value="F:DNA binding"/>
    <property type="evidence" value="ECO:0007669"/>
    <property type="project" value="UniProtKB-KW"/>
</dbReference>
<dbReference type="SUPFAM" id="SSF53383">
    <property type="entry name" value="PLP-dependent transferases"/>
    <property type="match status" value="1"/>
</dbReference>
<comment type="similarity">
    <text evidence="1">In the C-terminal section; belongs to the class-I pyridoxal-phosphate-dependent aminotransferase family.</text>
</comment>
<dbReference type="InterPro" id="IPR015421">
    <property type="entry name" value="PyrdxlP-dep_Trfase_major"/>
</dbReference>
<dbReference type="InterPro" id="IPR036390">
    <property type="entry name" value="WH_DNA-bd_sf"/>
</dbReference>
<reference evidence="7 8" key="1">
    <citation type="journal article" date="2020" name="Arch. Microbiol.">
        <title>Bradyrhizobium uaiense sp. nov., a new highly efficient cowpea symbiont.</title>
        <authorList>
            <person name="Cabral Michel D."/>
            <person name="Azarias Guimaraes A."/>
            <person name="Martins da Costa E."/>
            <person name="Soares de Carvalho T."/>
            <person name="Balsanelli E."/>
            <person name="Willems A."/>
            <person name="Maltempi de Souza E."/>
            <person name="de Souza Moreira F.M."/>
        </authorList>
    </citation>
    <scope>NUCLEOTIDE SEQUENCE [LARGE SCALE GENOMIC DNA]</scope>
    <source>
        <strain evidence="7 8">UFLA 03-164</strain>
    </source>
</reference>
<dbReference type="GO" id="GO:0030170">
    <property type="term" value="F:pyridoxal phosphate binding"/>
    <property type="evidence" value="ECO:0007669"/>
    <property type="project" value="InterPro"/>
</dbReference>
<dbReference type="Pfam" id="PF00155">
    <property type="entry name" value="Aminotran_1_2"/>
    <property type="match status" value="1"/>
</dbReference>
<dbReference type="SMART" id="SM00345">
    <property type="entry name" value="HTH_GNTR"/>
    <property type="match status" value="1"/>
</dbReference>
<keyword evidence="5" id="KW-0804">Transcription</keyword>
<dbReference type="SUPFAM" id="SSF46785">
    <property type="entry name" value="Winged helix' DNA-binding domain"/>
    <property type="match status" value="1"/>
</dbReference>
<sequence>MPKTAVTGTIISLGIDKASHVPIYRQISDRLREAVSQGRIIAGTKLPSTRIMADELGVSRNTVLQVFDTLINEGLLASRVGDGTYVTDDVQKQDGMGPHSSIQETAASNYPFRSISRRGRNLVASASDAFSESPTPFMPDLPDLREFPIRTWLRLLNETSGRLRGEILAETSNAGYEPLRRAIAQYLNASRGMACEFNQVIITTGTQQSLDLVSRILLDPGDPVWLEEPGFVGARAAFSANGASLYPATVDEQGICIAAAIRTLPSPRVVFASTSRQYPLGATLSLERRKALVEFAAHSGSWIVEDDYDHEFRYSGNALPAIHGLDQANRTIHLGTFSKILLPTLRLGYIVVPPDLADAFAKARTIVDRHASLIEQMVLSEFLSRGLLVSHVRRMRTLYRARQKQLVEGLNELLGQSVPFEALETGMHLVLPLSSTADDQALSDMAAQKTIVLRPLSPYYLGRKRRKGLLFGFSAFNSDEIRQGLQRLLSLRREITPLVPRANHGTSYEL</sequence>
<keyword evidence="2" id="KW-0663">Pyridoxal phosphate</keyword>
<dbReference type="InterPro" id="IPR051446">
    <property type="entry name" value="HTH_trans_reg/aminotransferase"/>
</dbReference>
<dbReference type="RefSeq" id="WP_163158955.1">
    <property type="nucleotide sequence ID" value="NZ_VKHP01000137.1"/>
</dbReference>
<dbReference type="CDD" id="cd07377">
    <property type="entry name" value="WHTH_GntR"/>
    <property type="match status" value="1"/>
</dbReference>
<dbReference type="InterPro" id="IPR004839">
    <property type="entry name" value="Aminotransferase_I/II_large"/>
</dbReference>
<keyword evidence="3" id="KW-0805">Transcription regulation</keyword>
<dbReference type="EMBL" id="VKHP01000137">
    <property type="protein sequence ID" value="NEU99597.1"/>
    <property type="molecule type" value="Genomic_DNA"/>
</dbReference>
<dbReference type="PRINTS" id="PR00035">
    <property type="entry name" value="HTHGNTR"/>
</dbReference>
<dbReference type="InterPro" id="IPR000524">
    <property type="entry name" value="Tscrpt_reg_HTH_GntR"/>
</dbReference>
<accession>A0A6P1BM52</accession>
<proteinExistence type="inferred from homology"/>
<evidence type="ECO:0000313" key="7">
    <source>
        <dbReference type="EMBL" id="NEU99597.1"/>
    </source>
</evidence>
<keyword evidence="4" id="KW-0238">DNA-binding</keyword>
<dbReference type="Gene3D" id="3.40.640.10">
    <property type="entry name" value="Type I PLP-dependent aspartate aminotransferase-like (Major domain)"/>
    <property type="match status" value="1"/>
</dbReference>
<dbReference type="CDD" id="cd00609">
    <property type="entry name" value="AAT_like"/>
    <property type="match status" value="1"/>
</dbReference>
<evidence type="ECO:0000256" key="2">
    <source>
        <dbReference type="ARBA" id="ARBA00022898"/>
    </source>
</evidence>
<keyword evidence="7" id="KW-0808">Transferase</keyword>
<comment type="caution">
    <text evidence="7">The sequence shown here is derived from an EMBL/GenBank/DDBJ whole genome shotgun (WGS) entry which is preliminary data.</text>
</comment>
<dbReference type="PANTHER" id="PTHR46577:SF1">
    <property type="entry name" value="HTH-TYPE TRANSCRIPTIONAL REGULATORY PROTEIN GABR"/>
    <property type="match status" value="1"/>
</dbReference>
<dbReference type="AlphaFoldDB" id="A0A6P1BM52"/>
<keyword evidence="7" id="KW-0032">Aminotransferase</keyword>
<gene>
    <name evidence="7" type="ORF">FNJ47_28165</name>
</gene>
<evidence type="ECO:0000256" key="5">
    <source>
        <dbReference type="ARBA" id="ARBA00023163"/>
    </source>
</evidence>
<evidence type="ECO:0000259" key="6">
    <source>
        <dbReference type="PROSITE" id="PS50949"/>
    </source>
</evidence>
<name>A0A6P1BM52_9BRAD</name>
<dbReference type="Pfam" id="PF00392">
    <property type="entry name" value="GntR"/>
    <property type="match status" value="1"/>
</dbReference>
<protein>
    <submittedName>
        <fullName evidence="7">PLP-dependent aminotransferase family protein</fullName>
    </submittedName>
</protein>
<dbReference type="InterPro" id="IPR036388">
    <property type="entry name" value="WH-like_DNA-bd_sf"/>
</dbReference>
<dbReference type="Proteomes" id="UP000468531">
    <property type="component" value="Unassembled WGS sequence"/>
</dbReference>
<keyword evidence="8" id="KW-1185">Reference proteome</keyword>
<dbReference type="PANTHER" id="PTHR46577">
    <property type="entry name" value="HTH-TYPE TRANSCRIPTIONAL REGULATORY PROTEIN GABR"/>
    <property type="match status" value="1"/>
</dbReference>
<evidence type="ECO:0000313" key="8">
    <source>
        <dbReference type="Proteomes" id="UP000468531"/>
    </source>
</evidence>
<dbReference type="Gene3D" id="1.10.10.10">
    <property type="entry name" value="Winged helix-like DNA-binding domain superfamily/Winged helix DNA-binding domain"/>
    <property type="match status" value="1"/>
</dbReference>
<evidence type="ECO:0000256" key="4">
    <source>
        <dbReference type="ARBA" id="ARBA00023125"/>
    </source>
</evidence>